<gene>
    <name evidence="1" type="ORF">DSO57_1018095</name>
</gene>
<sequence>MPRNYYFLVGIIYFCTNTIILFASIYESTPQYNRAYLLPPGSAPVTLVKPPCTLDLEFFHPHHLDLPPGHSRVAILSTIKEIPIPPPLPNVPPAQDFSKLGFYWGWPIRSCPIQEVAPLATAVNYIVRMTPIVYRAFQAWPASPVGVQPDSGMGRDSYDYGHWIGGGADQQDMGSPTLSGRLLEALGSCVLNMASLPRL</sequence>
<organism evidence="1 2">
    <name type="scientific">Entomophthora muscae</name>
    <dbReference type="NCBI Taxonomy" id="34485"/>
    <lineage>
        <taxon>Eukaryota</taxon>
        <taxon>Fungi</taxon>
        <taxon>Fungi incertae sedis</taxon>
        <taxon>Zoopagomycota</taxon>
        <taxon>Entomophthoromycotina</taxon>
        <taxon>Entomophthoromycetes</taxon>
        <taxon>Entomophthorales</taxon>
        <taxon>Entomophthoraceae</taxon>
        <taxon>Entomophthora</taxon>
    </lineage>
</organism>
<accession>A0ACC2TRI1</accession>
<dbReference type="EMBL" id="QTSX02002207">
    <property type="protein sequence ID" value="KAJ9077288.1"/>
    <property type="molecule type" value="Genomic_DNA"/>
</dbReference>
<keyword evidence="2" id="KW-1185">Reference proteome</keyword>
<proteinExistence type="predicted"/>
<reference evidence="1" key="1">
    <citation type="submission" date="2022-04" db="EMBL/GenBank/DDBJ databases">
        <title>Genome of the entomopathogenic fungus Entomophthora muscae.</title>
        <authorList>
            <person name="Elya C."/>
            <person name="Lovett B.R."/>
            <person name="Lee E."/>
            <person name="Macias A.M."/>
            <person name="Hajek A.E."/>
            <person name="De Bivort B.L."/>
            <person name="Kasson M.T."/>
            <person name="De Fine Licht H.H."/>
            <person name="Stajich J.E."/>
        </authorList>
    </citation>
    <scope>NUCLEOTIDE SEQUENCE</scope>
    <source>
        <strain evidence="1">Berkeley</strain>
    </source>
</reference>
<comment type="caution">
    <text evidence="1">The sequence shown here is derived from an EMBL/GenBank/DDBJ whole genome shotgun (WGS) entry which is preliminary data.</text>
</comment>
<name>A0ACC2TRI1_9FUNG</name>
<dbReference type="Proteomes" id="UP001165960">
    <property type="component" value="Unassembled WGS sequence"/>
</dbReference>
<protein>
    <submittedName>
        <fullName evidence="1">Uncharacterized protein</fullName>
    </submittedName>
</protein>
<evidence type="ECO:0000313" key="2">
    <source>
        <dbReference type="Proteomes" id="UP001165960"/>
    </source>
</evidence>
<evidence type="ECO:0000313" key="1">
    <source>
        <dbReference type="EMBL" id="KAJ9077288.1"/>
    </source>
</evidence>